<dbReference type="PANTHER" id="PTHR30204:SF69">
    <property type="entry name" value="MERR-FAMILY TRANSCRIPTIONAL REGULATOR"/>
    <property type="match status" value="1"/>
</dbReference>
<evidence type="ECO:0000256" key="5">
    <source>
        <dbReference type="ARBA" id="ARBA00022914"/>
    </source>
</evidence>
<dbReference type="OrthoDB" id="9808480at2"/>
<dbReference type="PRINTS" id="PR00040">
    <property type="entry name" value="HTHMERR"/>
</dbReference>
<evidence type="ECO:0000256" key="7">
    <source>
        <dbReference type="ARBA" id="ARBA00023125"/>
    </source>
</evidence>
<dbReference type="GO" id="GO:0046689">
    <property type="term" value="P:response to mercury ion"/>
    <property type="evidence" value="ECO:0007669"/>
    <property type="project" value="UniProtKB-KW"/>
</dbReference>
<dbReference type="InterPro" id="IPR009061">
    <property type="entry name" value="DNA-bd_dom_put_sf"/>
</dbReference>
<dbReference type="RefSeq" id="WP_090700545.1">
    <property type="nucleotide sequence ID" value="NZ_FOSP01000019.1"/>
</dbReference>
<dbReference type="EMBL" id="FOSP01000019">
    <property type="protein sequence ID" value="SFK89012.1"/>
    <property type="molecule type" value="Genomic_DNA"/>
</dbReference>
<keyword evidence="5" id="KW-0476">Mercury</keyword>
<evidence type="ECO:0000256" key="2">
    <source>
        <dbReference type="ARBA" id="ARBA00022466"/>
    </source>
</evidence>
<dbReference type="PROSITE" id="PS50937">
    <property type="entry name" value="HTH_MERR_2"/>
    <property type="match status" value="1"/>
</dbReference>
<keyword evidence="4" id="KW-0479">Metal-binding</keyword>
<keyword evidence="8" id="KW-0010">Activator</keyword>
<dbReference type="AlphaFoldDB" id="A0A1I4D664"/>
<proteinExistence type="predicted"/>
<keyword evidence="6" id="KW-0805">Transcription regulation</keyword>
<keyword evidence="7" id="KW-0238">DNA-binding</keyword>
<evidence type="ECO:0000256" key="6">
    <source>
        <dbReference type="ARBA" id="ARBA00023015"/>
    </source>
</evidence>
<dbReference type="SUPFAM" id="SSF46955">
    <property type="entry name" value="Putative DNA-binding domain"/>
    <property type="match status" value="1"/>
</dbReference>
<keyword evidence="13" id="KW-1185">Reference proteome</keyword>
<sequence>MENNLENLTIGAFAKAAGVSAETIRFYQHKGLLPVPAKPYGGIRRYSKVDVQRVRFIKSAQRLGFSLSEISELLRLEDGTHCNEVYYLTEVKLKDVHKKLEELKRLEAALSALLHACHTRKDNVSCPIIASLQN</sequence>
<dbReference type="Gene3D" id="1.10.1660.10">
    <property type="match status" value="1"/>
</dbReference>
<keyword evidence="3" id="KW-0678">Repressor</keyword>
<evidence type="ECO:0000313" key="13">
    <source>
        <dbReference type="Proteomes" id="UP000199533"/>
    </source>
</evidence>
<comment type="function">
    <text evidence="10">Mediates the mercuric-dependent induction of mercury resistance operon. In the absence of mercury MerR represses transcription by binding tightly to the mer operator region; when mercury is present the dimeric complex binds a single ion and becomes a potent transcriptional activator, while remaining bound to the mer site.</text>
</comment>
<dbReference type="PROSITE" id="PS00552">
    <property type="entry name" value="HTH_MERR_1"/>
    <property type="match status" value="1"/>
</dbReference>
<dbReference type="Pfam" id="PF13411">
    <property type="entry name" value="MerR_1"/>
    <property type="match status" value="1"/>
</dbReference>
<dbReference type="PANTHER" id="PTHR30204">
    <property type="entry name" value="REDOX-CYCLING DRUG-SENSING TRANSCRIPTIONAL ACTIVATOR SOXR"/>
    <property type="match status" value="1"/>
</dbReference>
<dbReference type="InterPro" id="IPR047057">
    <property type="entry name" value="MerR_fam"/>
</dbReference>
<keyword evidence="9" id="KW-0804">Transcription</keyword>
<dbReference type="NCBIfam" id="TIGR02051">
    <property type="entry name" value="MerR"/>
    <property type="match status" value="1"/>
</dbReference>
<dbReference type="GO" id="GO:0003677">
    <property type="term" value="F:DNA binding"/>
    <property type="evidence" value="ECO:0007669"/>
    <property type="project" value="UniProtKB-KW"/>
</dbReference>
<dbReference type="Proteomes" id="UP000199533">
    <property type="component" value="Unassembled WGS sequence"/>
</dbReference>
<evidence type="ECO:0000256" key="1">
    <source>
        <dbReference type="ARBA" id="ARBA00017146"/>
    </source>
</evidence>
<keyword evidence="2" id="KW-0475">Mercuric resistance</keyword>
<evidence type="ECO:0000256" key="3">
    <source>
        <dbReference type="ARBA" id="ARBA00022491"/>
    </source>
</evidence>
<dbReference type="GO" id="GO:0003700">
    <property type="term" value="F:DNA-binding transcription factor activity"/>
    <property type="evidence" value="ECO:0007669"/>
    <property type="project" value="InterPro"/>
</dbReference>
<feature type="domain" description="HTH merR-type" evidence="11">
    <location>
        <begin position="7"/>
        <end position="76"/>
    </location>
</feature>
<evidence type="ECO:0000256" key="9">
    <source>
        <dbReference type="ARBA" id="ARBA00023163"/>
    </source>
</evidence>
<protein>
    <recommendedName>
        <fullName evidence="1">Mercuric resistance operon regulatory protein</fullName>
    </recommendedName>
</protein>
<gene>
    <name evidence="12" type="ORF">SAMN05216302_101948</name>
</gene>
<reference evidence="13" key="1">
    <citation type="submission" date="2016-10" db="EMBL/GenBank/DDBJ databases">
        <authorList>
            <person name="Varghese N."/>
            <person name="Submissions S."/>
        </authorList>
    </citation>
    <scope>NUCLEOTIDE SEQUENCE [LARGE SCALE GENOMIC DNA]</scope>
    <source>
        <strain evidence="13">Nm69</strain>
    </source>
</reference>
<evidence type="ECO:0000259" key="11">
    <source>
        <dbReference type="PROSITE" id="PS50937"/>
    </source>
</evidence>
<dbReference type="STRING" id="52441.SAMN05216302_101948"/>
<evidence type="ECO:0000256" key="10">
    <source>
        <dbReference type="ARBA" id="ARBA00024874"/>
    </source>
</evidence>
<organism evidence="12 13">
    <name type="scientific">Nitrosomonas aestuarii</name>
    <dbReference type="NCBI Taxonomy" id="52441"/>
    <lineage>
        <taxon>Bacteria</taxon>
        <taxon>Pseudomonadati</taxon>
        <taxon>Pseudomonadota</taxon>
        <taxon>Betaproteobacteria</taxon>
        <taxon>Nitrosomonadales</taxon>
        <taxon>Nitrosomonadaceae</taxon>
        <taxon>Nitrosomonas</taxon>
    </lineage>
</organism>
<evidence type="ECO:0000256" key="4">
    <source>
        <dbReference type="ARBA" id="ARBA00022723"/>
    </source>
</evidence>
<name>A0A1I4D664_9PROT</name>
<dbReference type="CDD" id="cd04783">
    <property type="entry name" value="HTH_MerR1"/>
    <property type="match status" value="1"/>
</dbReference>
<dbReference type="GO" id="GO:0045340">
    <property type="term" value="F:mercury ion binding"/>
    <property type="evidence" value="ECO:0007669"/>
    <property type="project" value="InterPro"/>
</dbReference>
<dbReference type="InterPro" id="IPR011794">
    <property type="entry name" value="MerR"/>
</dbReference>
<evidence type="ECO:0000313" key="12">
    <source>
        <dbReference type="EMBL" id="SFK89012.1"/>
    </source>
</evidence>
<dbReference type="SMART" id="SM00422">
    <property type="entry name" value="HTH_MERR"/>
    <property type="match status" value="1"/>
</dbReference>
<accession>A0A1I4D664</accession>
<dbReference type="InterPro" id="IPR000551">
    <property type="entry name" value="MerR-type_HTH_dom"/>
</dbReference>
<evidence type="ECO:0000256" key="8">
    <source>
        <dbReference type="ARBA" id="ARBA00023159"/>
    </source>
</evidence>